<dbReference type="GO" id="GO:0030288">
    <property type="term" value="C:outer membrane-bounded periplasmic space"/>
    <property type="evidence" value="ECO:0007669"/>
    <property type="project" value="TreeGrafter"/>
</dbReference>
<protein>
    <submittedName>
        <fullName evidence="6">Lipopolysaccharide export system protein LptA</fullName>
    </submittedName>
</protein>
<dbReference type="GO" id="GO:0017089">
    <property type="term" value="F:glycolipid transfer activity"/>
    <property type="evidence" value="ECO:0007669"/>
    <property type="project" value="TreeGrafter"/>
</dbReference>
<dbReference type="GO" id="GO:0001530">
    <property type="term" value="F:lipopolysaccharide binding"/>
    <property type="evidence" value="ECO:0007669"/>
    <property type="project" value="InterPro"/>
</dbReference>
<organism evidence="6 7">
    <name type="scientific">Glaciecola punicea ACAM 611</name>
    <dbReference type="NCBI Taxonomy" id="1121923"/>
    <lineage>
        <taxon>Bacteria</taxon>
        <taxon>Pseudomonadati</taxon>
        <taxon>Pseudomonadota</taxon>
        <taxon>Gammaproteobacteria</taxon>
        <taxon>Alteromonadales</taxon>
        <taxon>Alteromonadaceae</taxon>
        <taxon>Glaciecola</taxon>
    </lineage>
</organism>
<reference evidence="6 7" key="1">
    <citation type="journal article" date="2012" name="J. Bacteriol.">
        <title>Genome sequence of proteorhodopsin-containing sea ice bacterium Glaciecola punicea ACAM 611T.</title>
        <authorList>
            <person name="Qin Q.-L."/>
            <person name="Xie B.-B."/>
            <person name="Shu Y.-L."/>
            <person name="Rong J.-C."/>
            <person name="Zhao D.-L."/>
            <person name="Zhang X.-Y."/>
            <person name="Chen X.-L."/>
            <person name="Zhou B.-C."/>
            <person name="Zhanga Y.-Z."/>
        </authorList>
    </citation>
    <scope>NUCLEOTIDE SEQUENCE [LARGE SCALE GENOMIC DNA]</scope>
    <source>
        <strain evidence="6 7">ACAM 611</strain>
    </source>
</reference>
<sequence>MLGMLLSFGFSANGTQTPDLDQLPDAAEIATLGSEGSNIENDFLLPVTASSREQSLDGKKMTSIFKDSVVIKQGSLEILADQVIADATAGKGKEIITARGKPASYQQKLEDGSIVIASANEIQYNVEFQTILLKGNASIKQKDVQVNGDSIAFDMAKQQIMASTDANSDATVTTVLSPGAFSSDEKADEAEKKREDQP</sequence>
<dbReference type="PANTHER" id="PTHR36504">
    <property type="entry name" value="LIPOPOLYSACCHARIDE EXPORT SYSTEM PROTEIN LPTA"/>
    <property type="match status" value="1"/>
</dbReference>
<comment type="caution">
    <text evidence="6">The sequence shown here is derived from an EMBL/GenBank/DDBJ whole genome shotgun (WGS) entry which is preliminary data.</text>
</comment>
<dbReference type="GO" id="GO:0009279">
    <property type="term" value="C:cell outer membrane"/>
    <property type="evidence" value="ECO:0007669"/>
    <property type="project" value="TreeGrafter"/>
</dbReference>
<dbReference type="STRING" id="56804.BAE46_11075"/>
<evidence type="ECO:0000259" key="5">
    <source>
        <dbReference type="Pfam" id="PF03968"/>
    </source>
</evidence>
<evidence type="ECO:0000256" key="4">
    <source>
        <dbReference type="SAM" id="MobiDB-lite"/>
    </source>
</evidence>
<evidence type="ECO:0000313" key="7">
    <source>
        <dbReference type="Proteomes" id="UP000053586"/>
    </source>
</evidence>
<gene>
    <name evidence="6" type="primary">lptA</name>
    <name evidence="6" type="ORF">GPUN_0481</name>
</gene>
<dbReference type="GO" id="GO:0015920">
    <property type="term" value="P:lipopolysaccharide transport"/>
    <property type="evidence" value="ECO:0007669"/>
    <property type="project" value="InterPro"/>
</dbReference>
<dbReference type="AlphaFoldDB" id="H5T8I7"/>
<evidence type="ECO:0000313" key="6">
    <source>
        <dbReference type="EMBL" id="GAB54628.1"/>
    </source>
</evidence>
<feature type="region of interest" description="Disordered" evidence="4">
    <location>
        <begin position="176"/>
        <end position="198"/>
    </location>
</feature>
<dbReference type="InterPro" id="IPR005653">
    <property type="entry name" value="OstA-like_N"/>
</dbReference>
<dbReference type="Gene3D" id="2.60.450.10">
    <property type="entry name" value="Lipopolysaccharide (LPS) transport protein A like domain"/>
    <property type="match status" value="1"/>
</dbReference>
<feature type="compositionally biased region" description="Basic and acidic residues" evidence="4">
    <location>
        <begin position="183"/>
        <end position="198"/>
    </location>
</feature>
<dbReference type="NCBIfam" id="TIGR03002">
    <property type="entry name" value="outer_YhbN_LptA"/>
    <property type="match status" value="1"/>
</dbReference>
<dbReference type="Pfam" id="PF03968">
    <property type="entry name" value="LptD_N"/>
    <property type="match status" value="1"/>
</dbReference>
<dbReference type="InterPro" id="IPR052037">
    <property type="entry name" value="LPS_export_LptA"/>
</dbReference>
<feature type="domain" description="Organic solvent tolerance-like N-terminal" evidence="5">
    <location>
        <begin position="51"/>
        <end position="158"/>
    </location>
</feature>
<dbReference type="InterPro" id="IPR014340">
    <property type="entry name" value="LptA"/>
</dbReference>
<dbReference type="PANTHER" id="PTHR36504:SF1">
    <property type="entry name" value="LIPOPOLYSACCHARIDE EXPORT SYSTEM PROTEIN LPTA"/>
    <property type="match status" value="1"/>
</dbReference>
<keyword evidence="2" id="KW-0732">Signal</keyword>
<dbReference type="Proteomes" id="UP000053586">
    <property type="component" value="Unassembled WGS sequence"/>
</dbReference>
<name>H5T8I7_9ALTE</name>
<accession>H5T8I7</accession>
<keyword evidence="1" id="KW-0813">Transport</keyword>
<dbReference type="eggNOG" id="COG1934">
    <property type="taxonomic scope" value="Bacteria"/>
</dbReference>
<keyword evidence="3" id="KW-0574">Periplasm</keyword>
<evidence type="ECO:0000256" key="1">
    <source>
        <dbReference type="ARBA" id="ARBA00022448"/>
    </source>
</evidence>
<evidence type="ECO:0000256" key="3">
    <source>
        <dbReference type="ARBA" id="ARBA00022764"/>
    </source>
</evidence>
<proteinExistence type="predicted"/>
<evidence type="ECO:0000256" key="2">
    <source>
        <dbReference type="ARBA" id="ARBA00022729"/>
    </source>
</evidence>
<dbReference type="EMBL" id="BAET01000006">
    <property type="protein sequence ID" value="GAB54628.1"/>
    <property type="molecule type" value="Genomic_DNA"/>
</dbReference>
<reference evidence="6 7" key="2">
    <citation type="journal article" date="2017" name="Antonie Van Leeuwenhoek">
        <title>Rhizobium rhizosphaerae sp. nov., a novel species isolated from rice rhizosphere.</title>
        <authorList>
            <person name="Zhao J.J."/>
            <person name="Zhang J."/>
            <person name="Zhang R.J."/>
            <person name="Zhang C.W."/>
            <person name="Yin H.Q."/>
            <person name="Zhang X.X."/>
        </authorList>
    </citation>
    <scope>NUCLEOTIDE SEQUENCE [LARGE SCALE GENOMIC DNA]</scope>
    <source>
        <strain evidence="6 7">ACAM 611</strain>
    </source>
</reference>
<keyword evidence="7" id="KW-1185">Reference proteome</keyword>